<organism evidence="2 3">
    <name type="scientific">Tilletia horrida</name>
    <dbReference type="NCBI Taxonomy" id="155126"/>
    <lineage>
        <taxon>Eukaryota</taxon>
        <taxon>Fungi</taxon>
        <taxon>Dikarya</taxon>
        <taxon>Basidiomycota</taxon>
        <taxon>Ustilaginomycotina</taxon>
        <taxon>Exobasidiomycetes</taxon>
        <taxon>Tilletiales</taxon>
        <taxon>Tilletiaceae</taxon>
        <taxon>Tilletia</taxon>
    </lineage>
</organism>
<name>A0AAN6GB11_9BASI</name>
<dbReference type="Proteomes" id="UP001176521">
    <property type="component" value="Unassembled WGS sequence"/>
</dbReference>
<sequence>MDLSASDMNTSRLASSDAGSTPTDDLVRRAAVKALALCQKAQRTGHDVDAAAIRQSAIQSALAEGMEQDLGSTHLVLAEPSADMLKEMQEVRALMKGGTHEGNTASSSENISQASSAGLSGSVSAPANTLRHQASLGCDSSLAERAQVASAQSSDGTGANPDRSSSDDTLPAASTITSSGSSAAERFFQVAELAALLASRLEYDRIDLIVLSQVSKRVRACVLPVLNRSVNVCVTKAGSLVNYLANNPGLIEHVKYLRVWDDVAHYHANFSDPQLHESQLRCPKAPKHTQYGWQKFDVLLQRFERHSTIPPLLELSVGQFDLAQLKIKLESFPRVVAALASLDIVSDYSGARKDALDNGMEPRIFMSHAQLLAEDMTTLFNLICDSQDQAGSHTFRKLSLFALPPPFDWAHAWSGPPVLPPIGNDTLRRIAARIEALSLSMHDMYDSDAEALASILGARWTVLREMNLHVQCLRVDHNLAVINGSVRTFLRQHTQLEHAIIRILEPEPGVYSLSPEWHLETLPHIRSFYLEFDIHSAEEQADFARRHPRIKSLSSREPSTNVAYASESTATEALRRFRGDAGSVLPFLAAGIPLRHVGVDYAQHSPAVLEVAMPSITCCEHVTDLSLTSLPPDSWARHLWLPCMPNLVELTIHLNALTGGVRRFKRGSTAESVSFLRQLFNMLATHNPKLRALAVRSELAATLPSDDVLTESIRRVPPELQYLTWHVPYDNCIQSYRVIRPLSLRSLASHSTGPEDCEYVQAPPRFQRLPSNFRPFVNRSTGVWEDLSDLDTSLTLFDHMGDEPRLKYP</sequence>
<proteinExistence type="predicted"/>
<reference evidence="2" key="1">
    <citation type="journal article" date="2023" name="PhytoFront">
        <title>Draft Genome Resources of Seven Strains of Tilletia horrida, Causal Agent of Kernel Smut of Rice.</title>
        <authorList>
            <person name="Khanal S."/>
            <person name="Antony Babu S."/>
            <person name="Zhou X.G."/>
        </authorList>
    </citation>
    <scope>NUCLEOTIDE SEQUENCE</scope>
    <source>
        <strain evidence="2">TX3</strain>
    </source>
</reference>
<evidence type="ECO:0000313" key="2">
    <source>
        <dbReference type="EMBL" id="KAK0527111.1"/>
    </source>
</evidence>
<comment type="caution">
    <text evidence="2">The sequence shown here is derived from an EMBL/GenBank/DDBJ whole genome shotgun (WGS) entry which is preliminary data.</text>
</comment>
<dbReference type="EMBL" id="JAPDMQ010000323">
    <property type="protein sequence ID" value="KAK0527111.1"/>
    <property type="molecule type" value="Genomic_DNA"/>
</dbReference>
<feature type="region of interest" description="Disordered" evidence="1">
    <location>
        <begin position="98"/>
        <end position="124"/>
    </location>
</feature>
<feature type="region of interest" description="Disordered" evidence="1">
    <location>
        <begin position="147"/>
        <end position="176"/>
    </location>
</feature>
<feature type="region of interest" description="Disordered" evidence="1">
    <location>
        <begin position="1"/>
        <end position="23"/>
    </location>
</feature>
<evidence type="ECO:0000313" key="3">
    <source>
        <dbReference type="Proteomes" id="UP001176521"/>
    </source>
</evidence>
<gene>
    <name evidence="2" type="ORF">OC842_004967</name>
</gene>
<keyword evidence="3" id="KW-1185">Reference proteome</keyword>
<evidence type="ECO:0000256" key="1">
    <source>
        <dbReference type="SAM" id="MobiDB-lite"/>
    </source>
</evidence>
<dbReference type="AlphaFoldDB" id="A0AAN6GB11"/>
<protein>
    <submittedName>
        <fullName evidence="2">Uncharacterized protein</fullName>
    </submittedName>
</protein>
<feature type="compositionally biased region" description="Low complexity" evidence="1">
    <location>
        <begin position="105"/>
        <end position="124"/>
    </location>
</feature>
<accession>A0AAN6GB11</accession>